<proteinExistence type="inferred from homology"/>
<feature type="domain" description="ABC transmembrane type-1" evidence="8">
    <location>
        <begin position="136"/>
        <end position="316"/>
    </location>
</feature>
<name>A0A1G6WUW0_9BACT</name>
<gene>
    <name evidence="9" type="ORF">SAMN05661003_10139</name>
</gene>
<feature type="transmembrane region" description="Helical" evidence="7">
    <location>
        <begin position="113"/>
        <end position="133"/>
    </location>
</feature>
<dbReference type="Pfam" id="PF00528">
    <property type="entry name" value="BPD_transp_1"/>
    <property type="match status" value="1"/>
</dbReference>
<evidence type="ECO:0000256" key="2">
    <source>
        <dbReference type="ARBA" id="ARBA00022448"/>
    </source>
</evidence>
<keyword evidence="10" id="KW-1185">Reference proteome</keyword>
<feature type="transmembrane region" description="Helical" evidence="7">
    <location>
        <begin position="23"/>
        <end position="43"/>
    </location>
</feature>
<dbReference type="Gene3D" id="1.10.3720.10">
    <property type="entry name" value="MetI-like"/>
    <property type="match status" value="1"/>
</dbReference>
<organism evidence="9 10">
    <name type="scientific">Desulfuromonas thiophila</name>
    <dbReference type="NCBI Taxonomy" id="57664"/>
    <lineage>
        <taxon>Bacteria</taxon>
        <taxon>Pseudomonadati</taxon>
        <taxon>Thermodesulfobacteriota</taxon>
        <taxon>Desulfuromonadia</taxon>
        <taxon>Desulfuromonadales</taxon>
        <taxon>Desulfuromonadaceae</taxon>
        <taxon>Desulfuromonas</taxon>
    </lineage>
</organism>
<evidence type="ECO:0000259" key="8">
    <source>
        <dbReference type="PROSITE" id="PS50928"/>
    </source>
</evidence>
<keyword evidence="4 7" id="KW-0812">Transmembrane</keyword>
<accession>A0A1G6WUW0</accession>
<evidence type="ECO:0000313" key="9">
    <source>
        <dbReference type="EMBL" id="SDD69682.1"/>
    </source>
</evidence>
<evidence type="ECO:0000256" key="4">
    <source>
        <dbReference type="ARBA" id="ARBA00022692"/>
    </source>
</evidence>
<comment type="subcellular location">
    <subcellularLocation>
        <location evidence="1 7">Cell membrane</location>
        <topology evidence="1 7">Multi-pass membrane protein</topology>
    </subcellularLocation>
</comment>
<dbReference type="PANTHER" id="PTHR30151:SF0">
    <property type="entry name" value="ABC TRANSPORTER PERMEASE PROTEIN MJ0413-RELATED"/>
    <property type="match status" value="1"/>
</dbReference>
<dbReference type="Proteomes" id="UP000243205">
    <property type="component" value="Unassembled WGS sequence"/>
</dbReference>
<dbReference type="GO" id="GO:0055085">
    <property type="term" value="P:transmembrane transport"/>
    <property type="evidence" value="ECO:0007669"/>
    <property type="project" value="InterPro"/>
</dbReference>
<reference evidence="10" key="1">
    <citation type="submission" date="2016-10" db="EMBL/GenBank/DDBJ databases">
        <authorList>
            <person name="Varghese N."/>
            <person name="Submissions S."/>
        </authorList>
    </citation>
    <scope>NUCLEOTIDE SEQUENCE [LARGE SCALE GENOMIC DNA]</scope>
    <source>
        <strain evidence="10">DSM 8987</strain>
    </source>
</reference>
<keyword evidence="3" id="KW-1003">Cell membrane</keyword>
<evidence type="ECO:0000256" key="1">
    <source>
        <dbReference type="ARBA" id="ARBA00004651"/>
    </source>
</evidence>
<evidence type="ECO:0000256" key="5">
    <source>
        <dbReference type="ARBA" id="ARBA00022989"/>
    </source>
</evidence>
<keyword evidence="6 7" id="KW-0472">Membrane</keyword>
<dbReference type="InterPro" id="IPR035906">
    <property type="entry name" value="MetI-like_sf"/>
</dbReference>
<dbReference type="CDD" id="cd06261">
    <property type="entry name" value="TM_PBP2"/>
    <property type="match status" value="1"/>
</dbReference>
<dbReference type="AlphaFoldDB" id="A0A1G6WUW0"/>
<dbReference type="OrthoDB" id="5396703at2"/>
<keyword evidence="2 7" id="KW-0813">Transport</keyword>
<evidence type="ECO:0000256" key="7">
    <source>
        <dbReference type="RuleBase" id="RU363032"/>
    </source>
</evidence>
<dbReference type="PROSITE" id="PS50928">
    <property type="entry name" value="ABC_TM1"/>
    <property type="match status" value="1"/>
</dbReference>
<keyword evidence="5 7" id="KW-1133">Transmembrane helix</keyword>
<evidence type="ECO:0000256" key="3">
    <source>
        <dbReference type="ARBA" id="ARBA00022475"/>
    </source>
</evidence>
<evidence type="ECO:0000313" key="10">
    <source>
        <dbReference type="Proteomes" id="UP000243205"/>
    </source>
</evidence>
<feature type="transmembrane region" description="Helical" evidence="7">
    <location>
        <begin position="184"/>
        <end position="211"/>
    </location>
</feature>
<feature type="transmembrane region" description="Helical" evidence="7">
    <location>
        <begin position="145"/>
        <end position="164"/>
    </location>
</feature>
<dbReference type="EMBL" id="FNAQ01000001">
    <property type="protein sequence ID" value="SDD69682.1"/>
    <property type="molecule type" value="Genomic_DNA"/>
</dbReference>
<comment type="similarity">
    <text evidence="7">Belongs to the binding-protein-dependent transport system permease family.</text>
</comment>
<feature type="transmembrane region" description="Helical" evidence="7">
    <location>
        <begin position="242"/>
        <end position="270"/>
    </location>
</feature>
<sequence>MEQIAENIEIAGKTSQFKPFLQLGARLLNHANILFGVALLLLAMPGKRPVTDVDAWHLVGFLLFVIFLYGVSCLLWASNDSKRRSTTDITAIVFAVVILWELTTTKLDLFERLIFPVPGKVIAVFIGEIPMFMKCLGSSLQLLGAGYGLALVTAIPLALVIGWRKRLFAVVNPMTKVLGPIPPIVYIPYSIAIFPTFKCSSIFIIFIGAFWPVFINTLNGTFNIEPKIIDSARVLNVKEKTLLFRIILPAILPAILSGATLGLVFSFILLTAAEMIGSSSGLGWYVKYFSDFADYPRVVAGIFFIGLVVTAITFFFELIEKKLLRWRS</sequence>
<dbReference type="STRING" id="57664.SAMN05661003_10139"/>
<feature type="transmembrane region" description="Helical" evidence="7">
    <location>
        <begin position="298"/>
        <end position="319"/>
    </location>
</feature>
<dbReference type="GO" id="GO:0005886">
    <property type="term" value="C:plasma membrane"/>
    <property type="evidence" value="ECO:0007669"/>
    <property type="project" value="UniProtKB-SubCell"/>
</dbReference>
<dbReference type="PANTHER" id="PTHR30151">
    <property type="entry name" value="ALKANE SULFONATE ABC TRANSPORTER-RELATED, MEMBRANE SUBUNIT"/>
    <property type="match status" value="1"/>
</dbReference>
<dbReference type="InterPro" id="IPR000515">
    <property type="entry name" value="MetI-like"/>
</dbReference>
<dbReference type="RefSeq" id="WP_092075203.1">
    <property type="nucleotide sequence ID" value="NZ_FNAQ01000001.1"/>
</dbReference>
<dbReference type="SUPFAM" id="SSF161098">
    <property type="entry name" value="MetI-like"/>
    <property type="match status" value="1"/>
</dbReference>
<evidence type="ECO:0000256" key="6">
    <source>
        <dbReference type="ARBA" id="ARBA00023136"/>
    </source>
</evidence>
<feature type="transmembrane region" description="Helical" evidence="7">
    <location>
        <begin position="55"/>
        <end position="77"/>
    </location>
</feature>
<protein>
    <submittedName>
        <fullName evidence="9">NitT/TauT family transport system permease protein</fullName>
    </submittedName>
</protein>